<accession>A0A395NYU1</accession>
<keyword evidence="2" id="KW-0862">Zinc</keyword>
<name>A0A395NYU1_TRIAR</name>
<evidence type="ECO:0000256" key="1">
    <source>
        <dbReference type="ARBA" id="ARBA00022723"/>
    </source>
</evidence>
<gene>
    <name evidence="7" type="ORF">TARUN_1536</name>
</gene>
<dbReference type="GO" id="GO:0008270">
    <property type="term" value="F:zinc ion binding"/>
    <property type="evidence" value="ECO:0007669"/>
    <property type="project" value="InterPro"/>
</dbReference>
<dbReference type="OrthoDB" id="5355161at2759"/>
<dbReference type="Pfam" id="PF00172">
    <property type="entry name" value="Zn_clus"/>
    <property type="match status" value="1"/>
</dbReference>
<proteinExistence type="predicted"/>
<reference evidence="7 8" key="1">
    <citation type="journal article" date="2018" name="PLoS Pathog.">
        <title>Evolution of structural diversity of trichothecenes, a family of toxins produced by plant pathogenic and entomopathogenic fungi.</title>
        <authorList>
            <person name="Proctor R.H."/>
            <person name="McCormick S.P."/>
            <person name="Kim H.S."/>
            <person name="Cardoza R.E."/>
            <person name="Stanley A.M."/>
            <person name="Lindo L."/>
            <person name="Kelly A."/>
            <person name="Brown D.W."/>
            <person name="Lee T."/>
            <person name="Vaughan M.M."/>
            <person name="Alexander N.J."/>
            <person name="Busman M."/>
            <person name="Gutierrez S."/>
        </authorList>
    </citation>
    <scope>NUCLEOTIDE SEQUENCE [LARGE SCALE GENOMIC DNA]</scope>
    <source>
        <strain evidence="7 8">IBT 40837</strain>
    </source>
</reference>
<dbReference type="CDD" id="cd00067">
    <property type="entry name" value="GAL4"/>
    <property type="match status" value="1"/>
</dbReference>
<evidence type="ECO:0000256" key="5">
    <source>
        <dbReference type="ARBA" id="ARBA00023242"/>
    </source>
</evidence>
<dbReference type="InterPro" id="IPR001138">
    <property type="entry name" value="Zn2Cys6_DnaBD"/>
</dbReference>
<keyword evidence="3" id="KW-0805">Transcription regulation</keyword>
<sequence length="395" mass="44451">MTAQTKQKACISCTTAKRRCNKTRPFCRRCADKGLDCRYPAPVKRAAAARSSPSEGSADIPGHVYYINAHVSSLSASAPPSKLWFMIPDTWNIENSWVRAPPIPISVYRTFVRRVQHWLLEWVHEGHCPFIHRQLYADGFFPSFMQDAFSAISIHQSCNDRNQDMIGRIIQDKADSLIKSEGIETGDSNLMPMPAPVLNTSQHLARVQALLVYQILRLFDKGVWQQTHAEEAMPILLSWCQQMWDSAILDSITTSQTVGSLSKDAGQQGSLGIGDPAPRLWRLWILSESIRRTWFVAMATISAYRTMKDGWCECHGGIMFTVRKGLWLATSSSQWETLCRTEDPLFLPCLGNRAMLESCNPTEVDEFCFSCFALIWGPEWAEGWSAAHGARTLAV</sequence>
<organism evidence="7 8">
    <name type="scientific">Trichoderma arundinaceum</name>
    <dbReference type="NCBI Taxonomy" id="490622"/>
    <lineage>
        <taxon>Eukaryota</taxon>
        <taxon>Fungi</taxon>
        <taxon>Dikarya</taxon>
        <taxon>Ascomycota</taxon>
        <taxon>Pezizomycotina</taxon>
        <taxon>Sordariomycetes</taxon>
        <taxon>Hypocreomycetidae</taxon>
        <taxon>Hypocreales</taxon>
        <taxon>Hypocreaceae</taxon>
        <taxon>Trichoderma</taxon>
    </lineage>
</organism>
<evidence type="ECO:0000313" key="7">
    <source>
        <dbReference type="EMBL" id="RFU80651.1"/>
    </source>
</evidence>
<dbReference type="Proteomes" id="UP000266272">
    <property type="component" value="Unassembled WGS sequence"/>
</dbReference>
<keyword evidence="8" id="KW-1185">Reference proteome</keyword>
<dbReference type="EMBL" id="PXOA01000101">
    <property type="protein sequence ID" value="RFU80651.1"/>
    <property type="molecule type" value="Genomic_DNA"/>
</dbReference>
<evidence type="ECO:0000256" key="3">
    <source>
        <dbReference type="ARBA" id="ARBA00023015"/>
    </source>
</evidence>
<dbReference type="GO" id="GO:0000981">
    <property type="term" value="F:DNA-binding transcription factor activity, RNA polymerase II-specific"/>
    <property type="evidence" value="ECO:0007669"/>
    <property type="project" value="InterPro"/>
</dbReference>
<protein>
    <recommendedName>
        <fullName evidence="6">Zn(2)-C6 fungal-type domain-containing protein</fullName>
    </recommendedName>
</protein>
<dbReference type="PROSITE" id="PS00463">
    <property type="entry name" value="ZN2_CY6_FUNGAL_1"/>
    <property type="match status" value="1"/>
</dbReference>
<dbReference type="InterPro" id="IPR036864">
    <property type="entry name" value="Zn2-C6_fun-type_DNA-bd_sf"/>
</dbReference>
<evidence type="ECO:0000313" key="8">
    <source>
        <dbReference type="Proteomes" id="UP000266272"/>
    </source>
</evidence>
<comment type="caution">
    <text evidence="7">The sequence shown here is derived from an EMBL/GenBank/DDBJ whole genome shotgun (WGS) entry which is preliminary data.</text>
</comment>
<dbReference type="AlphaFoldDB" id="A0A395NYU1"/>
<dbReference type="PRINTS" id="PR00755">
    <property type="entry name" value="AFLATOXINBRP"/>
</dbReference>
<dbReference type="PROSITE" id="PS50048">
    <property type="entry name" value="ZN2_CY6_FUNGAL_2"/>
    <property type="match status" value="1"/>
</dbReference>
<evidence type="ECO:0000256" key="2">
    <source>
        <dbReference type="ARBA" id="ARBA00022833"/>
    </source>
</evidence>
<feature type="domain" description="Zn(2)-C6 fungal-type" evidence="6">
    <location>
        <begin position="9"/>
        <end position="39"/>
    </location>
</feature>
<dbReference type="SUPFAM" id="SSF57701">
    <property type="entry name" value="Zn2/Cys6 DNA-binding domain"/>
    <property type="match status" value="1"/>
</dbReference>
<keyword evidence="4" id="KW-0804">Transcription</keyword>
<keyword evidence="1" id="KW-0479">Metal-binding</keyword>
<dbReference type="SMART" id="SM00066">
    <property type="entry name" value="GAL4"/>
    <property type="match status" value="1"/>
</dbReference>
<keyword evidence="5" id="KW-0539">Nucleus</keyword>
<dbReference type="Gene3D" id="4.10.240.10">
    <property type="entry name" value="Zn(2)-C6 fungal-type DNA-binding domain"/>
    <property type="match status" value="1"/>
</dbReference>
<dbReference type="PANTHER" id="PTHR47660">
    <property type="entry name" value="TRANSCRIPTION FACTOR WITH C2H2 AND ZN(2)-CYS(6) DNA BINDING DOMAIN (EUROFUNG)-RELATED-RELATED"/>
    <property type="match status" value="1"/>
</dbReference>
<dbReference type="STRING" id="490622.A0A395NYU1"/>
<evidence type="ECO:0000259" key="6">
    <source>
        <dbReference type="PROSITE" id="PS50048"/>
    </source>
</evidence>
<evidence type="ECO:0000256" key="4">
    <source>
        <dbReference type="ARBA" id="ARBA00023163"/>
    </source>
</evidence>